<name>A0A1G9TNH7_9EURY</name>
<organism evidence="2 3">
    <name type="scientific">Haloarchaeobius iranensis</name>
    <dbReference type="NCBI Taxonomy" id="996166"/>
    <lineage>
        <taxon>Archaea</taxon>
        <taxon>Methanobacteriati</taxon>
        <taxon>Methanobacteriota</taxon>
        <taxon>Stenosarchaea group</taxon>
        <taxon>Halobacteria</taxon>
        <taxon>Halobacteriales</taxon>
        <taxon>Halorubellaceae</taxon>
        <taxon>Haloarchaeobius</taxon>
    </lineage>
</organism>
<evidence type="ECO:0000313" key="2">
    <source>
        <dbReference type="EMBL" id="SDM48665.1"/>
    </source>
</evidence>
<evidence type="ECO:0000313" key="3">
    <source>
        <dbReference type="Proteomes" id="UP000199370"/>
    </source>
</evidence>
<feature type="region of interest" description="Disordered" evidence="1">
    <location>
        <begin position="1"/>
        <end position="28"/>
    </location>
</feature>
<dbReference type="EMBL" id="FNIA01000003">
    <property type="protein sequence ID" value="SDM48665.1"/>
    <property type="molecule type" value="Genomic_DNA"/>
</dbReference>
<dbReference type="STRING" id="996166.SAMN05192554_10311"/>
<proteinExistence type="predicted"/>
<reference evidence="2 3" key="1">
    <citation type="submission" date="2016-10" db="EMBL/GenBank/DDBJ databases">
        <authorList>
            <person name="de Groot N.N."/>
        </authorList>
    </citation>
    <scope>NUCLEOTIDE SEQUENCE [LARGE SCALE GENOMIC DNA]</scope>
    <source>
        <strain evidence="3">EB21,IBRC-M 10013,KCTC 4048</strain>
    </source>
</reference>
<evidence type="ECO:0000256" key="1">
    <source>
        <dbReference type="SAM" id="MobiDB-lite"/>
    </source>
</evidence>
<gene>
    <name evidence="2" type="ORF">SAMN05192554_10311</name>
</gene>
<sequence length="95" mass="10321">MTTTQPEMDRKDAPEHPAGAEQRARRVQREAVETACSHLAANGALTAERQQAVARLAARLRRRLVDRSVAAARGQGCREDDEALDPAVVAALFSE</sequence>
<keyword evidence="3" id="KW-1185">Reference proteome</keyword>
<accession>A0A1G9TNH7</accession>
<protein>
    <submittedName>
        <fullName evidence="2">Uncharacterized protein</fullName>
    </submittedName>
</protein>
<dbReference type="RefSeq" id="WP_089731528.1">
    <property type="nucleotide sequence ID" value="NZ_FNIA01000003.1"/>
</dbReference>
<dbReference type="AlphaFoldDB" id="A0A1G9TNH7"/>
<dbReference type="Proteomes" id="UP000199370">
    <property type="component" value="Unassembled WGS sequence"/>
</dbReference>